<dbReference type="InterPro" id="IPR056143">
    <property type="entry name" value="DUF7726"/>
</dbReference>
<dbReference type="OrthoDB" id="2592504at2759"/>
<name>A0A9P4NR94_9PEZI</name>
<evidence type="ECO:0000313" key="3">
    <source>
        <dbReference type="Proteomes" id="UP000800235"/>
    </source>
</evidence>
<dbReference type="EMBL" id="MU007042">
    <property type="protein sequence ID" value="KAF2430003.1"/>
    <property type="molecule type" value="Genomic_DNA"/>
</dbReference>
<feature type="domain" description="DUF7726" evidence="1">
    <location>
        <begin position="84"/>
        <end position="154"/>
    </location>
</feature>
<protein>
    <recommendedName>
        <fullName evidence="1">DUF7726 domain-containing protein</fullName>
    </recommendedName>
</protein>
<keyword evidence="3" id="KW-1185">Reference proteome</keyword>
<reference evidence="2" key="1">
    <citation type="journal article" date="2020" name="Stud. Mycol.">
        <title>101 Dothideomycetes genomes: a test case for predicting lifestyles and emergence of pathogens.</title>
        <authorList>
            <person name="Haridas S."/>
            <person name="Albert R."/>
            <person name="Binder M."/>
            <person name="Bloem J."/>
            <person name="Labutti K."/>
            <person name="Salamov A."/>
            <person name="Andreopoulos B."/>
            <person name="Baker S."/>
            <person name="Barry K."/>
            <person name="Bills G."/>
            <person name="Bluhm B."/>
            <person name="Cannon C."/>
            <person name="Castanera R."/>
            <person name="Culley D."/>
            <person name="Daum C."/>
            <person name="Ezra D."/>
            <person name="Gonzalez J."/>
            <person name="Henrissat B."/>
            <person name="Kuo A."/>
            <person name="Liang C."/>
            <person name="Lipzen A."/>
            <person name="Lutzoni F."/>
            <person name="Magnuson J."/>
            <person name="Mondo S."/>
            <person name="Nolan M."/>
            <person name="Ohm R."/>
            <person name="Pangilinan J."/>
            <person name="Park H.-J."/>
            <person name="Ramirez L."/>
            <person name="Alfaro M."/>
            <person name="Sun H."/>
            <person name="Tritt A."/>
            <person name="Yoshinaga Y."/>
            <person name="Zwiers L.-H."/>
            <person name="Turgeon B."/>
            <person name="Goodwin S."/>
            <person name="Spatafora J."/>
            <person name="Crous P."/>
            <person name="Grigoriev I."/>
        </authorList>
    </citation>
    <scope>NUCLEOTIDE SEQUENCE</scope>
    <source>
        <strain evidence="2">CBS 130266</strain>
    </source>
</reference>
<dbReference type="AlphaFoldDB" id="A0A9P4NR94"/>
<proteinExistence type="predicted"/>
<sequence length="358" mass="40863">MSRPLGRFTMLKTNRRHLYARHLSWIQTAWLHTCISSRPPVTLRPVLRPILLCATQFKSRANLWQDVSPEFVGTWMQSKPADTKVDRSCEEVRRLINKLIDCGEFTIGKFVQEIAVSRTSYNRFMHQNGSWNGEKGDTFPAALQYFQQREKEGIPMPRANRRSKTNPKRSAARTVPVANTEILLEGEADDKVPVFDTCDEVRRKITWRMRRAEVTPSAFLKALSAQYHTTSMRISPNSLAKFRASKGPNVGNANPVFYAAYVFFEKERIKLGKSKIKAREVMEKIYGHSGGVNVNVASDKYGGWVGKQEASPHVYADRFGIITVHNHKTHTRTSYGPEGCLPSEGFLWQSPDKFFVYT</sequence>
<dbReference type="PANTHER" id="PTHR42339">
    <property type="entry name" value="HISTONE H1"/>
    <property type="match status" value="1"/>
</dbReference>
<evidence type="ECO:0000313" key="2">
    <source>
        <dbReference type="EMBL" id="KAF2430003.1"/>
    </source>
</evidence>
<evidence type="ECO:0000259" key="1">
    <source>
        <dbReference type="Pfam" id="PF24852"/>
    </source>
</evidence>
<dbReference type="PANTHER" id="PTHR42339:SF1">
    <property type="entry name" value="HISTONE H1"/>
    <property type="match status" value="1"/>
</dbReference>
<dbReference type="Proteomes" id="UP000800235">
    <property type="component" value="Unassembled WGS sequence"/>
</dbReference>
<comment type="caution">
    <text evidence="2">The sequence shown here is derived from an EMBL/GenBank/DDBJ whole genome shotgun (WGS) entry which is preliminary data.</text>
</comment>
<organism evidence="2 3">
    <name type="scientific">Tothia fuscella</name>
    <dbReference type="NCBI Taxonomy" id="1048955"/>
    <lineage>
        <taxon>Eukaryota</taxon>
        <taxon>Fungi</taxon>
        <taxon>Dikarya</taxon>
        <taxon>Ascomycota</taxon>
        <taxon>Pezizomycotina</taxon>
        <taxon>Dothideomycetes</taxon>
        <taxon>Pleosporomycetidae</taxon>
        <taxon>Venturiales</taxon>
        <taxon>Cylindrosympodiaceae</taxon>
        <taxon>Tothia</taxon>
    </lineage>
</organism>
<dbReference type="Pfam" id="PF24852">
    <property type="entry name" value="DUF7726"/>
    <property type="match status" value="2"/>
</dbReference>
<gene>
    <name evidence="2" type="ORF">EJ08DRAFT_257666</name>
</gene>
<accession>A0A9P4NR94</accession>
<feature type="domain" description="DUF7726" evidence="1">
    <location>
        <begin position="193"/>
        <end position="273"/>
    </location>
</feature>